<dbReference type="PANTHER" id="PTHR45011:SF1">
    <property type="entry name" value="DAP3-BINDING CELL DEATH ENHANCER 1"/>
    <property type="match status" value="1"/>
</dbReference>
<feature type="region of interest" description="Disordered" evidence="1">
    <location>
        <begin position="992"/>
        <end position="1027"/>
    </location>
</feature>
<feature type="compositionally biased region" description="Low complexity" evidence="1">
    <location>
        <begin position="582"/>
        <end position="601"/>
    </location>
</feature>
<dbReference type="InterPro" id="IPR011993">
    <property type="entry name" value="PH-like_dom_sf"/>
</dbReference>
<feature type="compositionally biased region" description="Polar residues" evidence="1">
    <location>
        <begin position="456"/>
        <end position="471"/>
    </location>
</feature>
<dbReference type="InterPro" id="IPR006597">
    <property type="entry name" value="Sel1-like"/>
</dbReference>
<evidence type="ECO:0000256" key="1">
    <source>
        <dbReference type="SAM" id="MobiDB-lite"/>
    </source>
</evidence>
<organism evidence="3 4">
    <name type="scientific">Anabarilius grahami</name>
    <name type="common">Kanglang fish</name>
    <name type="synonym">Barilius grahami</name>
    <dbReference type="NCBI Taxonomy" id="495550"/>
    <lineage>
        <taxon>Eukaryota</taxon>
        <taxon>Metazoa</taxon>
        <taxon>Chordata</taxon>
        <taxon>Craniata</taxon>
        <taxon>Vertebrata</taxon>
        <taxon>Euteleostomi</taxon>
        <taxon>Actinopterygii</taxon>
        <taxon>Neopterygii</taxon>
        <taxon>Teleostei</taxon>
        <taxon>Ostariophysi</taxon>
        <taxon>Cypriniformes</taxon>
        <taxon>Xenocyprididae</taxon>
        <taxon>Xenocypridinae</taxon>
        <taxon>Xenocypridinae incertae sedis</taxon>
        <taxon>Anabarilius</taxon>
    </lineage>
</organism>
<feature type="region of interest" description="Disordered" evidence="1">
    <location>
        <begin position="643"/>
        <end position="669"/>
    </location>
</feature>
<keyword evidence="4" id="KW-1185">Reference proteome</keyword>
<dbReference type="Pfam" id="PF08238">
    <property type="entry name" value="Sel1"/>
    <property type="match status" value="4"/>
</dbReference>
<protein>
    <submittedName>
        <fullName evidence="3">Death ligand signal enhancer</fullName>
    </submittedName>
</protein>
<dbReference type="InterPro" id="IPR011990">
    <property type="entry name" value="TPR-like_helical_dom_sf"/>
</dbReference>
<feature type="compositionally biased region" description="Low complexity" evidence="1">
    <location>
        <begin position="945"/>
        <end position="968"/>
    </location>
</feature>
<feature type="domain" description="PID" evidence="2">
    <location>
        <begin position="1056"/>
        <end position="1259"/>
    </location>
</feature>
<evidence type="ECO:0000259" key="2">
    <source>
        <dbReference type="PROSITE" id="PS01179"/>
    </source>
</evidence>
<dbReference type="InterPro" id="IPR052748">
    <property type="entry name" value="ISR_Activator"/>
</dbReference>
<dbReference type="PANTHER" id="PTHR45011">
    <property type="entry name" value="DAP3-BINDING CELL DEATH ENHANCER 1"/>
    <property type="match status" value="1"/>
</dbReference>
<dbReference type="GO" id="GO:0005739">
    <property type="term" value="C:mitochondrion"/>
    <property type="evidence" value="ECO:0007669"/>
    <property type="project" value="TreeGrafter"/>
</dbReference>
<feature type="compositionally biased region" description="Polar residues" evidence="1">
    <location>
        <begin position="178"/>
        <end position="196"/>
    </location>
</feature>
<accession>A0A3N0Y4K7</accession>
<feature type="compositionally biased region" description="Basic and acidic residues" evidence="1">
    <location>
        <begin position="197"/>
        <end position="212"/>
    </location>
</feature>
<evidence type="ECO:0000313" key="3">
    <source>
        <dbReference type="EMBL" id="ROL41143.1"/>
    </source>
</evidence>
<dbReference type="Gene3D" id="2.30.29.30">
    <property type="entry name" value="Pleckstrin-homology domain (PH domain)/Phosphotyrosine-binding domain (PTB)"/>
    <property type="match status" value="2"/>
</dbReference>
<dbReference type="Pfam" id="PF00640">
    <property type="entry name" value="PID"/>
    <property type="match status" value="2"/>
</dbReference>
<proteinExistence type="predicted"/>
<dbReference type="SMART" id="SM00671">
    <property type="entry name" value="SEL1"/>
    <property type="match status" value="4"/>
</dbReference>
<dbReference type="Proteomes" id="UP000281406">
    <property type="component" value="Unassembled WGS sequence"/>
</dbReference>
<feature type="compositionally biased region" description="Basic and acidic residues" evidence="1">
    <location>
        <begin position="844"/>
        <end position="864"/>
    </location>
</feature>
<reference evidence="3 4" key="1">
    <citation type="submission" date="2018-10" db="EMBL/GenBank/DDBJ databases">
        <title>Genome assembly for a Yunnan-Guizhou Plateau 3E fish, Anabarilius grahami (Regan), and its evolutionary and genetic applications.</title>
        <authorList>
            <person name="Jiang W."/>
        </authorList>
    </citation>
    <scope>NUCLEOTIDE SEQUENCE [LARGE SCALE GENOMIC DNA]</scope>
    <source>
        <strain evidence="3">AG-KIZ</strain>
        <tissue evidence="3">Muscle</tissue>
    </source>
</reference>
<feature type="region of interest" description="Disordered" evidence="1">
    <location>
        <begin position="940"/>
        <end position="968"/>
    </location>
</feature>
<feature type="region of interest" description="Disordered" evidence="1">
    <location>
        <begin position="152"/>
        <end position="212"/>
    </location>
</feature>
<feature type="region of interest" description="Disordered" evidence="1">
    <location>
        <begin position="40"/>
        <end position="62"/>
    </location>
</feature>
<feature type="compositionally biased region" description="Polar residues" evidence="1">
    <location>
        <begin position="1388"/>
        <end position="1397"/>
    </location>
</feature>
<dbReference type="Gene3D" id="1.25.40.10">
    <property type="entry name" value="Tetratricopeptide repeat domain"/>
    <property type="match status" value="1"/>
</dbReference>
<comment type="caution">
    <text evidence="3">The sequence shown here is derived from an EMBL/GenBank/DDBJ whole genome shotgun (WGS) entry which is preliminary data.</text>
</comment>
<feature type="compositionally biased region" description="Polar residues" evidence="1">
    <location>
        <begin position="643"/>
        <end position="654"/>
    </location>
</feature>
<feature type="compositionally biased region" description="Basic and acidic residues" evidence="1">
    <location>
        <begin position="800"/>
        <end position="824"/>
    </location>
</feature>
<dbReference type="SUPFAM" id="SSF50729">
    <property type="entry name" value="PH domain-like"/>
    <property type="match status" value="2"/>
</dbReference>
<feature type="compositionally biased region" description="Polar residues" evidence="1">
    <location>
        <begin position="875"/>
        <end position="890"/>
    </location>
</feature>
<gene>
    <name evidence="3" type="ORF">DPX16_2643</name>
</gene>
<sequence length="1429" mass="157571">MWRIQSLVGRVLSRCHGNTQLRLSQGHHVEDEVINSSILTGGRHASDSSSSQRGQDEQKKKRTSQFCYTGLPRYTALDAVGWGAAAVLFMQLCRRIHSRFSSHADQNPGPARIRDVGLVGKCSYKVLIDILSRENVLSGGVTVRCLRGALQTPEQNDSSSSSHNNSGNSSDGDSTSDPQTAHTSAHQQEETVSGPSHSEETLFPERAKPQERLTPDEAAQNLRHVTDSSVPVILNIIGLESAKAGDYETAFSCFLAAAQHDYSKAQFNVGVCYERGRGVRRDHSKAVHYYRRAAVAGHRQAQYRCAKLLLSSRGQQSSETDAAAALNFLYAAADAGLTEAQVYLGVVLSQGSECDEKQSVHYFRMAAERGDSGALVCLAQCYEKGFGVSPCVQTAVTLYQQAAARGNQQARDVLRDKHSREVLRSIRSAPCFSVIGQLNLNSIAPQETRDEKPRPQQRSDCQSQPLPHSWSTGNLSALPSITLQMLSADSSRKLALSAPIGRCTRTRSACADRSTQCTRCGEVSDCGRLGFKSGRHLAAPHQHLQAREQLKQSRAAGAADLSRAMMSLQKPPLRRSASTIESTNHSSPLLTPPTSLNLRSSHNQQLSCDTIKEGVVTDSKETQGSSKSRQKYALTNIQNAMGLSQNPAPLSQSHAPVHGKPAPTKSASSSSLYCSSLSFSTSNPKLAKNGTNLQLKEEQLDLNKNDKNLLSRSSWDWLEGKDNQKNPTIRRRTKSFLEYHREEEASSSPNKDTQAEEKHLLPKLEAQTWAKENHVEVHLTLPQNHLLLLASEEEEEEESPERPDVYEHVLRPNNERVSRVRDGTAETDASPGRKAQMSPATLRLDLRRDEAEESPERLVRPEKQVEDEEEEDSSWTTLSQESPSVETPQETGVWEEPPQLQDVPQEYFWRDQPVVCDAHTDLEAEPRVKGACLPVPCTKAQTERPSSIVSDSSVEPVPSSAASSPSSSSLCYEAMGRAASFLNNNYLDLTETRDSREREKRRERERQEERERERQMNRASLGAHGGPYSFINHRAKVPSAPADTVIPINDLETQVFWVQYLGWLEVRDTDLMSGKSGAAVSDCIQQLQQRRETDSGRTRRQTMLLVLQDITLSLIDPTDHTLLHSQPISCIRVWGVGRGLSSDETKTVSCRDLKLITEARPDRPDGGATAKIFEVGVATFTKMAVTLKRQEKISANSVHLCTEFGLGLWDFAYVARDKNTRVLKCHVFQCESPAETVASSLKQICSKIMAERRSVGPAAGSSSQFSSDVPLRAARPVETVLIYNAKMPSAGFLVSRGTHCSVFIVLEFPTPKTDLQHSFHVLYLGMTSNYNVLLKRCVSGMDMINGAIDSLMSSAGKEDWTPVLLNVADATITVIKEKLRYQKCLGKTGSSSPAPSDSVTRRVTSSVKRGVQSIIDTLKKKPAPEVPHQ</sequence>
<feature type="region of interest" description="Disordered" evidence="1">
    <location>
        <begin position="1386"/>
        <end position="1409"/>
    </location>
</feature>
<feature type="region of interest" description="Disordered" evidence="1">
    <location>
        <begin position="568"/>
        <end position="630"/>
    </location>
</feature>
<dbReference type="PROSITE" id="PS01179">
    <property type="entry name" value="PID"/>
    <property type="match status" value="1"/>
</dbReference>
<dbReference type="InterPro" id="IPR006020">
    <property type="entry name" value="PTB/PI_dom"/>
</dbReference>
<name>A0A3N0Y4K7_ANAGA</name>
<dbReference type="GO" id="GO:0008625">
    <property type="term" value="P:extrinsic apoptotic signaling pathway via death domain receptors"/>
    <property type="evidence" value="ECO:0007669"/>
    <property type="project" value="TreeGrafter"/>
</dbReference>
<feature type="compositionally biased region" description="Low complexity" evidence="1">
    <location>
        <begin position="156"/>
        <end position="177"/>
    </location>
</feature>
<dbReference type="SMART" id="SM00462">
    <property type="entry name" value="PTB"/>
    <property type="match status" value="1"/>
</dbReference>
<feature type="region of interest" description="Disordered" evidence="1">
    <location>
        <begin position="791"/>
        <end position="897"/>
    </location>
</feature>
<dbReference type="SUPFAM" id="SSF81901">
    <property type="entry name" value="HCP-like"/>
    <property type="match status" value="1"/>
</dbReference>
<feature type="compositionally biased region" description="Basic and acidic residues" evidence="1">
    <location>
        <begin position="992"/>
        <end position="1016"/>
    </location>
</feature>
<dbReference type="OrthoDB" id="5969782at2759"/>
<dbReference type="EMBL" id="RJVU01052173">
    <property type="protein sequence ID" value="ROL41143.1"/>
    <property type="molecule type" value="Genomic_DNA"/>
</dbReference>
<feature type="region of interest" description="Disordered" evidence="1">
    <location>
        <begin position="443"/>
        <end position="471"/>
    </location>
</feature>
<evidence type="ECO:0000313" key="4">
    <source>
        <dbReference type="Proteomes" id="UP000281406"/>
    </source>
</evidence>